<reference evidence="1 2" key="1">
    <citation type="submission" date="2021-04" db="EMBL/GenBank/DDBJ databases">
        <authorList>
            <person name="Bliznina A."/>
        </authorList>
    </citation>
    <scope>NUCLEOTIDE SEQUENCE [LARGE SCALE GENOMIC DNA]</scope>
</reference>
<proteinExistence type="predicted"/>
<dbReference type="EMBL" id="OU015566">
    <property type="protein sequence ID" value="CAG5107869.1"/>
    <property type="molecule type" value="Genomic_DNA"/>
</dbReference>
<dbReference type="SUPFAM" id="SSF47616">
    <property type="entry name" value="GST C-terminal domain-like"/>
    <property type="match status" value="1"/>
</dbReference>
<accession>A0ABN7T3J5</accession>
<evidence type="ECO:0000313" key="1">
    <source>
        <dbReference type="EMBL" id="CAG5107869.1"/>
    </source>
</evidence>
<dbReference type="InterPro" id="IPR036282">
    <property type="entry name" value="Glutathione-S-Trfase_C_sf"/>
</dbReference>
<name>A0ABN7T3J5_OIKDI</name>
<dbReference type="InterPro" id="IPR050983">
    <property type="entry name" value="GST_Omega/HSP26"/>
</dbReference>
<evidence type="ECO:0000313" key="2">
    <source>
        <dbReference type="Proteomes" id="UP001158576"/>
    </source>
</evidence>
<dbReference type="PANTHER" id="PTHR43968:SF6">
    <property type="entry name" value="GLUTATHIONE S-TRANSFERASE OMEGA"/>
    <property type="match status" value="1"/>
</dbReference>
<dbReference type="Proteomes" id="UP001158576">
    <property type="component" value="Chromosome 1"/>
</dbReference>
<dbReference type="Gene3D" id="1.20.1050.10">
    <property type="match status" value="1"/>
</dbReference>
<organism evidence="1 2">
    <name type="scientific">Oikopleura dioica</name>
    <name type="common">Tunicate</name>
    <dbReference type="NCBI Taxonomy" id="34765"/>
    <lineage>
        <taxon>Eukaryota</taxon>
        <taxon>Metazoa</taxon>
        <taxon>Chordata</taxon>
        <taxon>Tunicata</taxon>
        <taxon>Appendicularia</taxon>
        <taxon>Copelata</taxon>
        <taxon>Oikopleuridae</taxon>
        <taxon>Oikopleura</taxon>
    </lineage>
</organism>
<dbReference type="PANTHER" id="PTHR43968">
    <property type="match status" value="1"/>
</dbReference>
<gene>
    <name evidence="1" type="ORF">OKIOD_LOCUS12293</name>
</gene>
<sequence length="215" mass="24755">MDTEITLYSTPGCIYAQQMRLSLTNLGAQASLVTDEALSGTVQVEGRSFQNIIELGAALEQLGIKFFPEEERKRERQLKLALGFNQRMVQVFGVMMEDNVHRNDAFHLFMESLAIFENELIRCGRYFGGKAPGFLDIFLFPYIQRIGVWTPEFLKGELLRIQAWRRRMKEEELVMTDAHKTTRSGLLKYAKQLRQTPAEERAIKRLNSCGQLVED</sequence>
<protein>
    <submittedName>
        <fullName evidence="1">Oidioi.mRNA.OKI2018_I69.chr1.g3528.t1.cds</fullName>
    </submittedName>
</protein>
<keyword evidence="2" id="KW-1185">Reference proteome</keyword>